<evidence type="ECO:0000313" key="1">
    <source>
        <dbReference type="EMBL" id="MBX63855.1"/>
    </source>
</evidence>
<protein>
    <submittedName>
        <fullName evidence="1">Uncharacterized protein</fullName>
    </submittedName>
</protein>
<sequence>MQHDVLIGQINSNIKMFFCNSLMLLISAKSLHPISNYNVMFHLGLQMS</sequence>
<reference evidence="1" key="1">
    <citation type="submission" date="2018-02" db="EMBL/GenBank/DDBJ databases">
        <title>Rhizophora mucronata_Transcriptome.</title>
        <authorList>
            <person name="Meera S.P."/>
            <person name="Sreeshan A."/>
            <person name="Augustine A."/>
        </authorList>
    </citation>
    <scope>NUCLEOTIDE SEQUENCE</scope>
    <source>
        <tissue evidence="1">Leaf</tissue>
    </source>
</reference>
<organism evidence="1">
    <name type="scientific">Rhizophora mucronata</name>
    <name type="common">Asiatic mangrove</name>
    <dbReference type="NCBI Taxonomy" id="61149"/>
    <lineage>
        <taxon>Eukaryota</taxon>
        <taxon>Viridiplantae</taxon>
        <taxon>Streptophyta</taxon>
        <taxon>Embryophyta</taxon>
        <taxon>Tracheophyta</taxon>
        <taxon>Spermatophyta</taxon>
        <taxon>Magnoliopsida</taxon>
        <taxon>eudicotyledons</taxon>
        <taxon>Gunneridae</taxon>
        <taxon>Pentapetalae</taxon>
        <taxon>rosids</taxon>
        <taxon>fabids</taxon>
        <taxon>Malpighiales</taxon>
        <taxon>Rhizophoraceae</taxon>
        <taxon>Rhizophora</taxon>
    </lineage>
</organism>
<name>A0A2P2QA56_RHIMU</name>
<proteinExistence type="predicted"/>
<accession>A0A2P2QA56</accession>
<dbReference type="EMBL" id="GGEC01083371">
    <property type="protein sequence ID" value="MBX63855.1"/>
    <property type="molecule type" value="Transcribed_RNA"/>
</dbReference>
<dbReference type="AlphaFoldDB" id="A0A2P2QA56"/>